<dbReference type="InterPro" id="IPR053958">
    <property type="entry name" value="HMGCR/SNAP/NPC1-like_SSD"/>
</dbReference>
<keyword evidence="4 11" id="KW-0812">Transmembrane</keyword>
<dbReference type="InterPro" id="IPR023282">
    <property type="entry name" value="HMG_CoA_Rdtase_N"/>
</dbReference>
<comment type="pathway">
    <text evidence="2 11">Metabolic intermediate biosynthesis; (R)-mevalonate biosynthesis; (R)-mevalonate from acetyl-CoA: step 3/3.</text>
</comment>
<accession>A0A7R8W4I6</accession>
<dbReference type="Pfam" id="PF00368">
    <property type="entry name" value="HMG-CoA_red"/>
    <property type="match status" value="1"/>
</dbReference>
<dbReference type="SUPFAM" id="SSF56542">
    <property type="entry name" value="Substrate-binding domain of HMG-CoA reductase"/>
    <property type="match status" value="1"/>
</dbReference>
<feature type="transmembrane region" description="Helical" evidence="11">
    <location>
        <begin position="21"/>
        <end position="38"/>
    </location>
</feature>
<evidence type="ECO:0000256" key="1">
    <source>
        <dbReference type="ARBA" id="ARBA00004477"/>
    </source>
</evidence>
<comment type="subcellular location">
    <subcellularLocation>
        <location evidence="1 11">Endoplasmic reticulum membrane</location>
        <topology evidence="1 11">Multi-pass membrane protein</topology>
    </subcellularLocation>
</comment>
<evidence type="ECO:0000256" key="3">
    <source>
        <dbReference type="ARBA" id="ARBA00007661"/>
    </source>
</evidence>
<dbReference type="EC" id="1.1.1.34" evidence="11"/>
<feature type="compositionally biased region" description="Acidic residues" evidence="12">
    <location>
        <begin position="478"/>
        <end position="495"/>
    </location>
</feature>
<dbReference type="GO" id="GO:0005789">
    <property type="term" value="C:endoplasmic reticulum membrane"/>
    <property type="evidence" value="ECO:0007669"/>
    <property type="project" value="UniProtKB-SubCell"/>
</dbReference>
<dbReference type="FunFam" id="3.30.70.420:FF:000001">
    <property type="entry name" value="3-hydroxy-3-methylglutaryl coenzyme A reductase"/>
    <property type="match status" value="1"/>
</dbReference>
<evidence type="ECO:0000256" key="10">
    <source>
        <dbReference type="ARBA" id="ARBA00049909"/>
    </source>
</evidence>
<evidence type="ECO:0000256" key="11">
    <source>
        <dbReference type="RuleBase" id="RU361219"/>
    </source>
</evidence>
<keyword evidence="8 11" id="KW-0560">Oxidoreductase</keyword>
<feature type="transmembrane region" description="Helical" evidence="11">
    <location>
        <begin position="209"/>
        <end position="229"/>
    </location>
</feature>
<feature type="region of interest" description="Disordered" evidence="12">
    <location>
        <begin position="368"/>
        <end position="388"/>
    </location>
</feature>
<dbReference type="SUPFAM" id="SSF55035">
    <property type="entry name" value="NAD-binding domain of HMG-CoA reductase"/>
    <property type="match status" value="1"/>
</dbReference>
<dbReference type="InterPro" id="IPR009023">
    <property type="entry name" value="HMG_CoA_Rdtase_NAD(P)-bd_sf"/>
</dbReference>
<feature type="transmembrane region" description="Helical" evidence="11">
    <location>
        <begin position="134"/>
        <end position="157"/>
    </location>
</feature>
<dbReference type="EMBL" id="OB660127">
    <property type="protein sequence ID" value="CAD7222951.1"/>
    <property type="molecule type" value="Genomic_DNA"/>
</dbReference>
<dbReference type="InterPro" id="IPR009029">
    <property type="entry name" value="HMG_CoA_Rdtase_sub-bd_dom_sf"/>
</dbReference>
<dbReference type="Gene3D" id="3.30.70.420">
    <property type="entry name" value="Hydroxymethylglutaryl-CoA reductase, class I/II, NAD/NADP-binding domain"/>
    <property type="match status" value="1"/>
</dbReference>
<dbReference type="InterPro" id="IPR004554">
    <property type="entry name" value="HMG_CoA_Rdtase_eu_arc"/>
</dbReference>
<dbReference type="InterPro" id="IPR023074">
    <property type="entry name" value="HMG_CoA_Rdtase_cat_sf"/>
</dbReference>
<dbReference type="GO" id="GO:0008299">
    <property type="term" value="P:isoprenoid biosynthetic process"/>
    <property type="evidence" value="ECO:0007669"/>
    <property type="project" value="InterPro"/>
</dbReference>
<dbReference type="PROSITE" id="PS50065">
    <property type="entry name" value="HMG_COA_REDUCTASE_4"/>
    <property type="match status" value="1"/>
</dbReference>
<dbReference type="GO" id="GO:0004420">
    <property type="term" value="F:hydroxymethylglutaryl-CoA reductase (NADPH) activity"/>
    <property type="evidence" value="ECO:0007669"/>
    <property type="project" value="UniProtKB-EC"/>
</dbReference>
<dbReference type="GO" id="GO:0005778">
    <property type="term" value="C:peroxisomal membrane"/>
    <property type="evidence" value="ECO:0007669"/>
    <property type="project" value="TreeGrafter"/>
</dbReference>
<dbReference type="AlphaFoldDB" id="A0A7R8W4I6"/>
<dbReference type="Gene3D" id="3.90.770.10">
    <property type="entry name" value="3-hydroxy-3-methylglutaryl-coenzyme A Reductase, Chain A, domain 2"/>
    <property type="match status" value="1"/>
</dbReference>
<evidence type="ECO:0000256" key="12">
    <source>
        <dbReference type="SAM" id="MobiDB-lite"/>
    </source>
</evidence>
<dbReference type="Gene3D" id="1.10.3270.10">
    <property type="entry name" value="HMGR, N-terminal domain"/>
    <property type="match status" value="1"/>
</dbReference>
<dbReference type="Pfam" id="PF12349">
    <property type="entry name" value="Sterol-sensing"/>
    <property type="match status" value="1"/>
</dbReference>
<evidence type="ECO:0000256" key="8">
    <source>
        <dbReference type="ARBA" id="ARBA00023002"/>
    </source>
</evidence>
<dbReference type="PANTHER" id="PTHR10572:SF24">
    <property type="entry name" value="3-HYDROXY-3-METHYLGLUTARYL-COENZYME A REDUCTASE"/>
    <property type="match status" value="1"/>
</dbReference>
<sequence>MGIESLFALHGSFCISYSWEVIFIIFSVSFCAIPGNMFQDANLPSTAGTSNAIPSTPLYVPAAYRGLDAIFMSLIRCAAILNGYQQWKNLKKVDGRIIVVLLSLFTAVSSFVFSSLALNLLNKSIHHLDDFRDALFLFVLFIDLSKVGLFAQYVLMVQDKASISSNIIHGLELMGPSLVLDTLVEILVIGVGTLSGIRRLEMICNCACLGVGIRFLIFITFLPSALSLLTDFLASKDLGIEVFHCTSEQLRKIKKTFGSSDFHIPGDIGNDDRDSKQMITNRAARRVKVIMSIGLAVIHIVCRAYRWSSPPPSLFLYEDATDENAGAKGTNGVLYLISSHSQSVVLAIIFGSLLYKHLMERREADEIMGDPRGWPPTKGTEASSEGTKRVDSLFNERKNIYMSSLRSSKTDLASALKSPVPRVEILPAPTPSRKAMFQLGGDDNSDEEVVKNLNLPLDVACQPRLKQRRVRNDSESTMVDDGEEDYSSTDEEEEDGATKSRRRSVGECEALMLEPTGPALLTDREVLMLVRAKKLPPYRLETALNDAKRGVRLRRKLLRDEHFGKGKSAISDLPFHNFDYQTIVGACCENVIGHVSLPVGVAGPLPLNGEEVLIPMATTEGCLVASTNRGCRALSRDGGVTTSLLGDGMTRGPCLKFPTARKAAECLSWIQDKDRFVQVKSAFDSTSRFARLSCVKGIVAGRLLFLRFVAKTGDAMGMNMVSKGVEIVLKTILTENFPEVEIVTLSGNVCCDKKPAAINWIEGRGKSVVAEAYVSELTLSQVLKTTAKRITTVNTSKNLIGSAMAGAMGGFNSHAANIIAAIFIATGQDPAQVVESANCITICEEVEEGGVRISVTMPSIEVGTVGGGTFLKGQSACMNILGVKGSNLESPGANATQLASVVSAAVLAGELNILAALAEGELVKAHMTHNRSSVNMIKQHGHHVIS</sequence>
<keyword evidence="5 11" id="KW-0256">Endoplasmic reticulum</keyword>
<dbReference type="PROSITE" id="PS50156">
    <property type="entry name" value="SSD"/>
    <property type="match status" value="1"/>
</dbReference>
<dbReference type="GO" id="GO:0016126">
    <property type="term" value="P:sterol biosynthetic process"/>
    <property type="evidence" value="ECO:0007669"/>
    <property type="project" value="TreeGrafter"/>
</dbReference>
<dbReference type="UniPathway" id="UPA00058">
    <property type="reaction ID" value="UER00103"/>
</dbReference>
<evidence type="ECO:0000256" key="6">
    <source>
        <dbReference type="ARBA" id="ARBA00022857"/>
    </source>
</evidence>
<evidence type="ECO:0000256" key="9">
    <source>
        <dbReference type="ARBA" id="ARBA00023136"/>
    </source>
</evidence>
<dbReference type="PANTHER" id="PTHR10572">
    <property type="entry name" value="3-HYDROXY-3-METHYLGLUTARYL-COENZYME A REDUCTASE"/>
    <property type="match status" value="1"/>
</dbReference>
<keyword evidence="6 11" id="KW-0521">NADP</keyword>
<evidence type="ECO:0000256" key="5">
    <source>
        <dbReference type="ARBA" id="ARBA00022824"/>
    </source>
</evidence>
<keyword evidence="7 11" id="KW-1133">Transmembrane helix</keyword>
<dbReference type="PROSITE" id="PS00066">
    <property type="entry name" value="HMG_COA_REDUCTASE_1"/>
    <property type="match status" value="1"/>
</dbReference>
<dbReference type="OrthoDB" id="310654at2759"/>
<comment type="catalytic activity">
    <reaction evidence="10">
        <text>(R)-mevalonate + 2 NADP(+) + CoA = (3S)-3-hydroxy-3-methylglutaryl-CoA + 2 NADPH + 2 H(+)</text>
        <dbReference type="Rhea" id="RHEA:15989"/>
        <dbReference type="ChEBI" id="CHEBI:15378"/>
        <dbReference type="ChEBI" id="CHEBI:36464"/>
        <dbReference type="ChEBI" id="CHEBI:43074"/>
        <dbReference type="ChEBI" id="CHEBI:57287"/>
        <dbReference type="ChEBI" id="CHEBI:57783"/>
        <dbReference type="ChEBI" id="CHEBI:58349"/>
        <dbReference type="EC" id="1.1.1.34"/>
    </reaction>
    <physiologicalReaction direction="right-to-left" evidence="10">
        <dbReference type="Rhea" id="RHEA:15991"/>
    </physiologicalReaction>
</comment>
<name>A0A7R8W4I6_9CRUS</name>
<evidence type="ECO:0000256" key="4">
    <source>
        <dbReference type="ARBA" id="ARBA00022692"/>
    </source>
</evidence>
<comment type="similarity">
    <text evidence="3 11">Belongs to the HMG-CoA reductase family.</text>
</comment>
<dbReference type="InterPro" id="IPR002202">
    <property type="entry name" value="HMG_CoA_Rdtase"/>
</dbReference>
<evidence type="ECO:0000256" key="7">
    <source>
        <dbReference type="ARBA" id="ARBA00022989"/>
    </source>
</evidence>
<dbReference type="InterPro" id="IPR023076">
    <property type="entry name" value="HMG_CoA_Rdtase_CS"/>
</dbReference>
<organism evidence="13">
    <name type="scientific">Cyprideis torosa</name>
    <dbReference type="NCBI Taxonomy" id="163714"/>
    <lineage>
        <taxon>Eukaryota</taxon>
        <taxon>Metazoa</taxon>
        <taxon>Ecdysozoa</taxon>
        <taxon>Arthropoda</taxon>
        <taxon>Crustacea</taxon>
        <taxon>Oligostraca</taxon>
        <taxon>Ostracoda</taxon>
        <taxon>Podocopa</taxon>
        <taxon>Podocopida</taxon>
        <taxon>Cytherocopina</taxon>
        <taxon>Cytheroidea</taxon>
        <taxon>Cytherideidae</taxon>
        <taxon>Cyprideis</taxon>
    </lineage>
</organism>
<dbReference type="NCBIfam" id="TIGR00533">
    <property type="entry name" value="HMG_CoA_R_NADP"/>
    <property type="match status" value="1"/>
</dbReference>
<dbReference type="GO" id="GO:0015936">
    <property type="term" value="P:coenzyme A metabolic process"/>
    <property type="evidence" value="ECO:0007669"/>
    <property type="project" value="InterPro"/>
</dbReference>
<dbReference type="CDD" id="cd00643">
    <property type="entry name" value="HMG-CoA_reductase_classI"/>
    <property type="match status" value="1"/>
</dbReference>
<keyword evidence="9 11" id="KW-0472">Membrane</keyword>
<evidence type="ECO:0000256" key="2">
    <source>
        <dbReference type="ARBA" id="ARBA00005084"/>
    </source>
</evidence>
<reference evidence="13" key="1">
    <citation type="submission" date="2020-11" db="EMBL/GenBank/DDBJ databases">
        <authorList>
            <person name="Tran Van P."/>
        </authorList>
    </citation>
    <scope>NUCLEOTIDE SEQUENCE</scope>
</reference>
<dbReference type="PRINTS" id="PR00071">
    <property type="entry name" value="HMGCOARDTASE"/>
</dbReference>
<feature type="transmembrane region" description="Helical" evidence="11">
    <location>
        <begin position="93"/>
        <end position="114"/>
    </location>
</feature>
<evidence type="ECO:0000313" key="13">
    <source>
        <dbReference type="EMBL" id="CAD7222951.1"/>
    </source>
</evidence>
<proteinExistence type="inferred from homology"/>
<feature type="transmembrane region" description="Helical" evidence="11">
    <location>
        <begin position="58"/>
        <end position="81"/>
    </location>
</feature>
<gene>
    <name evidence="13" type="ORF">CTOB1V02_LOCUS947</name>
</gene>
<feature type="region of interest" description="Disordered" evidence="12">
    <location>
        <begin position="466"/>
        <end position="504"/>
    </location>
</feature>
<protein>
    <recommendedName>
        <fullName evidence="11">3-hydroxy-3-methylglutaryl coenzyme A reductase</fullName>
        <shortName evidence="11">HMG-CoA reductase</shortName>
        <ecNumber evidence="11">1.1.1.34</ecNumber>
    </recommendedName>
</protein>
<dbReference type="InterPro" id="IPR000731">
    <property type="entry name" value="SSD"/>
</dbReference>
<dbReference type="PROSITE" id="PS00318">
    <property type="entry name" value="HMG_COA_REDUCTASE_2"/>
    <property type="match status" value="1"/>
</dbReference>